<accession>A0ACC1HDH6</accession>
<reference evidence="1" key="1">
    <citation type="submission" date="2022-06" db="EMBL/GenBank/DDBJ databases">
        <title>Phylogenomic reconstructions and comparative analyses of Kickxellomycotina fungi.</title>
        <authorList>
            <person name="Reynolds N.K."/>
            <person name="Stajich J.E."/>
            <person name="Barry K."/>
            <person name="Grigoriev I.V."/>
            <person name="Crous P."/>
            <person name="Smith M.E."/>
        </authorList>
    </citation>
    <scope>NUCLEOTIDE SEQUENCE</scope>
    <source>
        <strain evidence="1">RSA 2271</strain>
    </source>
</reference>
<gene>
    <name evidence="1" type="ORF">EV182_005270</name>
</gene>
<organism evidence="1 2">
    <name type="scientific">Spiromyces aspiralis</name>
    <dbReference type="NCBI Taxonomy" id="68401"/>
    <lineage>
        <taxon>Eukaryota</taxon>
        <taxon>Fungi</taxon>
        <taxon>Fungi incertae sedis</taxon>
        <taxon>Zoopagomycota</taxon>
        <taxon>Kickxellomycotina</taxon>
        <taxon>Kickxellomycetes</taxon>
        <taxon>Kickxellales</taxon>
        <taxon>Kickxellaceae</taxon>
        <taxon>Spiromyces</taxon>
    </lineage>
</organism>
<name>A0ACC1HDH6_9FUNG</name>
<evidence type="ECO:0000313" key="2">
    <source>
        <dbReference type="Proteomes" id="UP001145114"/>
    </source>
</evidence>
<proteinExistence type="predicted"/>
<dbReference type="Proteomes" id="UP001145114">
    <property type="component" value="Unassembled WGS sequence"/>
</dbReference>
<protein>
    <submittedName>
        <fullName evidence="1">Uncharacterized protein</fullName>
    </submittedName>
</protein>
<dbReference type="EMBL" id="JAMZIH010006969">
    <property type="protein sequence ID" value="KAJ1673420.1"/>
    <property type="molecule type" value="Genomic_DNA"/>
</dbReference>
<evidence type="ECO:0000313" key="1">
    <source>
        <dbReference type="EMBL" id="KAJ1673420.1"/>
    </source>
</evidence>
<sequence>MFNALNGMGGGGQKDQTVGNNANTALYAAFTVFGLTGGAFVNIFGVRFCMFVTSLFYALYSGSYIYLNHTRNGAFTVASGALLGMACGIFWAAQGMIMMSYPREQEKGLFITIFWIIFNLGGVVGGIVPFVVNFHKDASLSDGAYAAFIALECLGSFLVWALAPPEKVVRCDGCRVALECEGGANMVKNVWRQILGISKVFRYPMTVALIPLCVSSNFYYSYEFSVYNGELFTTRTRGFNNIWYWAAEMLSSIALSHVLDNRRMTRRTRGLAALVITTLLINVCWGGMLAMQLKYSERRPYPGGLIDFLDGSRAAGPILLYACMGACDALWQNMAYWMLGALTNHPETSAHYAGFFKGLQSLGAAVAWQLAARKVPFMAQLAVSWVLINLSLPTMYYVVLKIRDSNEESTTPPIPTTDADTSTHTTAAFKDSSYSSVVTCSPTNEYRARTQSTVV</sequence>
<keyword evidence="2" id="KW-1185">Reference proteome</keyword>
<comment type="caution">
    <text evidence="1">The sequence shown here is derived from an EMBL/GenBank/DDBJ whole genome shotgun (WGS) entry which is preliminary data.</text>
</comment>